<name>A0AAV1VB18_9STRA</name>
<comment type="caution">
    <text evidence="2">The sequence shown here is derived from an EMBL/GenBank/DDBJ whole genome shotgun (WGS) entry which is preliminary data.</text>
</comment>
<protein>
    <submittedName>
        <fullName evidence="2">Uncharacterized protein</fullName>
    </submittedName>
</protein>
<evidence type="ECO:0000256" key="1">
    <source>
        <dbReference type="SAM" id="MobiDB-lite"/>
    </source>
</evidence>
<gene>
    <name evidence="2" type="ORF">PM001_LOCUS27917</name>
</gene>
<dbReference type="Proteomes" id="UP001162060">
    <property type="component" value="Unassembled WGS sequence"/>
</dbReference>
<organism evidence="2 3">
    <name type="scientific">Peronospora matthiolae</name>
    <dbReference type="NCBI Taxonomy" id="2874970"/>
    <lineage>
        <taxon>Eukaryota</taxon>
        <taxon>Sar</taxon>
        <taxon>Stramenopiles</taxon>
        <taxon>Oomycota</taxon>
        <taxon>Peronosporomycetes</taxon>
        <taxon>Peronosporales</taxon>
        <taxon>Peronosporaceae</taxon>
        <taxon>Peronospora</taxon>
    </lineage>
</organism>
<evidence type="ECO:0000313" key="2">
    <source>
        <dbReference type="EMBL" id="CAK7942767.1"/>
    </source>
</evidence>
<accession>A0AAV1VB18</accession>
<reference evidence="2" key="1">
    <citation type="submission" date="2024-01" db="EMBL/GenBank/DDBJ databases">
        <authorList>
            <person name="Webb A."/>
        </authorList>
    </citation>
    <scope>NUCLEOTIDE SEQUENCE</scope>
    <source>
        <strain evidence="2">Pm1</strain>
    </source>
</reference>
<dbReference type="EMBL" id="CAKLBY020000283">
    <property type="protein sequence ID" value="CAK7942767.1"/>
    <property type="molecule type" value="Genomic_DNA"/>
</dbReference>
<sequence>MGEGIDTLHPVLAFGEVVFRRPSSNEAGGSRRSARRDQGHQQSAGHEAPSCPTPVDSHASGRGNSSERHSYRGGSKHAPLVSVDHRLSPPKDVVAVVTSDPALRLDQFDGQELNHLTEQSQDDLANERSRLYGLEDRVRGNENCLAHDRLDDRAAFAFVVEWGSLIF</sequence>
<dbReference type="AlphaFoldDB" id="A0AAV1VB18"/>
<evidence type="ECO:0000313" key="3">
    <source>
        <dbReference type="Proteomes" id="UP001162060"/>
    </source>
</evidence>
<feature type="region of interest" description="Disordered" evidence="1">
    <location>
        <begin position="21"/>
        <end position="86"/>
    </location>
</feature>
<proteinExistence type="predicted"/>